<name>A0A0F9JB08_9ZZZZ</name>
<keyword evidence="1" id="KW-0472">Membrane</keyword>
<evidence type="ECO:0000313" key="2">
    <source>
        <dbReference type="EMBL" id="KKM66743.1"/>
    </source>
</evidence>
<feature type="transmembrane region" description="Helical" evidence="1">
    <location>
        <begin position="6"/>
        <end position="26"/>
    </location>
</feature>
<reference evidence="2" key="1">
    <citation type="journal article" date="2015" name="Nature">
        <title>Complex archaea that bridge the gap between prokaryotes and eukaryotes.</title>
        <authorList>
            <person name="Spang A."/>
            <person name="Saw J.H."/>
            <person name="Jorgensen S.L."/>
            <person name="Zaremba-Niedzwiedzka K."/>
            <person name="Martijn J."/>
            <person name="Lind A.E."/>
            <person name="van Eijk R."/>
            <person name="Schleper C."/>
            <person name="Guy L."/>
            <person name="Ettema T.J."/>
        </authorList>
    </citation>
    <scope>NUCLEOTIDE SEQUENCE</scope>
</reference>
<evidence type="ECO:0000256" key="1">
    <source>
        <dbReference type="SAM" id="Phobius"/>
    </source>
</evidence>
<keyword evidence="1" id="KW-1133">Transmembrane helix</keyword>
<protein>
    <submittedName>
        <fullName evidence="2">Uncharacterized protein</fullName>
    </submittedName>
</protein>
<keyword evidence="1" id="KW-0812">Transmembrane</keyword>
<accession>A0A0F9JB08</accession>
<dbReference type="AlphaFoldDB" id="A0A0F9JB08"/>
<sequence>MSEKSLKIIMFTSLGIAAASIVFLVLKGGEYSCHHFTKFNTEASHQEFDQVVLSSANKMMG</sequence>
<organism evidence="2">
    <name type="scientific">marine sediment metagenome</name>
    <dbReference type="NCBI Taxonomy" id="412755"/>
    <lineage>
        <taxon>unclassified sequences</taxon>
        <taxon>metagenomes</taxon>
        <taxon>ecological metagenomes</taxon>
    </lineage>
</organism>
<dbReference type="EMBL" id="LAZR01010471">
    <property type="protein sequence ID" value="KKM66743.1"/>
    <property type="molecule type" value="Genomic_DNA"/>
</dbReference>
<comment type="caution">
    <text evidence="2">The sequence shown here is derived from an EMBL/GenBank/DDBJ whole genome shotgun (WGS) entry which is preliminary data.</text>
</comment>
<gene>
    <name evidence="2" type="ORF">LCGC14_1478080</name>
</gene>
<proteinExistence type="predicted"/>